<feature type="transmembrane region" description="Helical" evidence="5">
    <location>
        <begin position="230"/>
        <end position="248"/>
    </location>
</feature>
<protein>
    <submittedName>
        <fullName evidence="7">O-antigen ligase family protein</fullName>
    </submittedName>
</protein>
<keyword evidence="4 5" id="KW-0472">Membrane</keyword>
<dbReference type="PANTHER" id="PTHR37422:SF13">
    <property type="entry name" value="LIPOPOLYSACCHARIDE BIOSYNTHESIS PROTEIN PA4999-RELATED"/>
    <property type="match status" value="1"/>
</dbReference>
<evidence type="ECO:0000256" key="2">
    <source>
        <dbReference type="ARBA" id="ARBA00022692"/>
    </source>
</evidence>
<feature type="transmembrane region" description="Helical" evidence="5">
    <location>
        <begin position="371"/>
        <end position="394"/>
    </location>
</feature>
<comment type="caution">
    <text evidence="7">The sequence shown here is derived from an EMBL/GenBank/DDBJ whole genome shotgun (WGS) entry which is preliminary data.</text>
</comment>
<feature type="transmembrane region" description="Helical" evidence="5">
    <location>
        <begin position="438"/>
        <end position="456"/>
    </location>
</feature>
<reference evidence="7 8" key="1">
    <citation type="submission" date="2022-08" db="EMBL/GenBank/DDBJ databases">
        <title>Paenibacillus endoradicis sp. nov., Paenibacillus radicibacter sp. nov and Paenibacillus pararadicis sp. nov., three cold-adapted plant growth-promoting bacteria isolated from root of Larix gmelinii in Great Khingan.</title>
        <authorList>
            <person name="Xue H."/>
        </authorList>
    </citation>
    <scope>NUCLEOTIDE SEQUENCE [LARGE SCALE GENOMIC DNA]</scope>
    <source>
        <strain evidence="7 8">N5-1-1-5</strain>
    </source>
</reference>
<sequence length="464" mass="53732">MYLDMRGGTSLTVKACFFILTMITSVVCTFFPYYSLVILSFVLLILLILLIDSSKFSFVVIFLLPFSFQYAIQGVQALGIDFPTHILIVFLLFKKIYEHKDKKIIVSKKDLLVLIFFLFSLLISLVNSQNIYVTLKAILRYSIYFFTIFLCFSDISMKRDNLKKLTWVIISSMLLLSIYCFYNLIIVGFDLNRSNEIGDPFFLERGSLAAFLSFGLTISFSLVLYKKSKFIQIFFVMICLWFSFIIIITQTRGAWLGIIGFIVLHLIIERKRISKSLLTIFLLTSVVSILLFKLGLLDSFFHRFDSINNISTDGSNIERLNRWIAAFNMFKDHPIIGLGFQTYNDNYFSYRDYNYSTGLQSEMTMGAHSEYLKLLAETGIIGALVFIYIIWITLKRGFLLSEMMGRTFEGLVVRGFLYGFLTYVIHGSVNNFLQKDKISIMFFLAFTIISSFERIIRSQYNEKS</sequence>
<evidence type="ECO:0000256" key="3">
    <source>
        <dbReference type="ARBA" id="ARBA00022989"/>
    </source>
</evidence>
<evidence type="ECO:0000313" key="7">
    <source>
        <dbReference type="EMBL" id="MCR8632409.1"/>
    </source>
</evidence>
<feature type="domain" description="O-antigen ligase-related" evidence="6">
    <location>
        <begin position="238"/>
        <end position="387"/>
    </location>
</feature>
<comment type="subcellular location">
    <subcellularLocation>
        <location evidence="1">Membrane</location>
        <topology evidence="1">Multi-pass membrane protein</topology>
    </subcellularLocation>
</comment>
<keyword evidence="8" id="KW-1185">Reference proteome</keyword>
<gene>
    <name evidence="7" type="ORF">NV381_14475</name>
</gene>
<feature type="transmembrane region" description="Helical" evidence="5">
    <location>
        <begin position="206"/>
        <end position="225"/>
    </location>
</feature>
<evidence type="ECO:0000256" key="1">
    <source>
        <dbReference type="ARBA" id="ARBA00004141"/>
    </source>
</evidence>
<evidence type="ECO:0000259" key="6">
    <source>
        <dbReference type="Pfam" id="PF04932"/>
    </source>
</evidence>
<accession>A0ABT1YGU3</accession>
<keyword evidence="3 5" id="KW-1133">Transmembrane helix</keyword>
<evidence type="ECO:0000313" key="8">
    <source>
        <dbReference type="Proteomes" id="UP001300012"/>
    </source>
</evidence>
<feature type="transmembrane region" description="Helical" evidence="5">
    <location>
        <begin position="406"/>
        <end position="426"/>
    </location>
</feature>
<feature type="transmembrane region" description="Helical" evidence="5">
    <location>
        <begin position="254"/>
        <end position="270"/>
    </location>
</feature>
<dbReference type="RefSeq" id="WP_258213993.1">
    <property type="nucleotide sequence ID" value="NZ_JANQBD010000009.1"/>
</dbReference>
<dbReference type="Pfam" id="PF04932">
    <property type="entry name" value="Wzy_C"/>
    <property type="match status" value="1"/>
</dbReference>
<evidence type="ECO:0000256" key="5">
    <source>
        <dbReference type="SAM" id="Phobius"/>
    </source>
</evidence>
<feature type="transmembrane region" description="Helical" evidence="5">
    <location>
        <begin position="12"/>
        <end position="34"/>
    </location>
</feature>
<feature type="transmembrane region" description="Helical" evidence="5">
    <location>
        <begin position="70"/>
        <end position="91"/>
    </location>
</feature>
<dbReference type="Proteomes" id="UP001300012">
    <property type="component" value="Unassembled WGS sequence"/>
</dbReference>
<keyword evidence="7" id="KW-0436">Ligase</keyword>
<dbReference type="GO" id="GO:0016874">
    <property type="term" value="F:ligase activity"/>
    <property type="evidence" value="ECO:0007669"/>
    <property type="project" value="UniProtKB-KW"/>
</dbReference>
<evidence type="ECO:0000256" key="4">
    <source>
        <dbReference type="ARBA" id="ARBA00023136"/>
    </source>
</evidence>
<feature type="transmembrane region" description="Helical" evidence="5">
    <location>
        <begin position="41"/>
        <end position="64"/>
    </location>
</feature>
<name>A0ABT1YGU3_9BACL</name>
<dbReference type="InterPro" id="IPR051533">
    <property type="entry name" value="WaaL-like"/>
</dbReference>
<proteinExistence type="predicted"/>
<dbReference type="PANTHER" id="PTHR37422">
    <property type="entry name" value="TEICHURONIC ACID BIOSYNTHESIS PROTEIN TUAE"/>
    <property type="match status" value="1"/>
</dbReference>
<feature type="transmembrane region" description="Helical" evidence="5">
    <location>
        <begin position="111"/>
        <end position="132"/>
    </location>
</feature>
<dbReference type="InterPro" id="IPR007016">
    <property type="entry name" value="O-antigen_ligase-rel_domated"/>
</dbReference>
<organism evidence="7 8">
    <name type="scientific">Paenibacillus radicis</name>
    <name type="common">ex Xue et al. 2023</name>
    <dbReference type="NCBI Taxonomy" id="2972489"/>
    <lineage>
        <taxon>Bacteria</taxon>
        <taxon>Bacillati</taxon>
        <taxon>Bacillota</taxon>
        <taxon>Bacilli</taxon>
        <taxon>Bacillales</taxon>
        <taxon>Paenibacillaceae</taxon>
        <taxon>Paenibacillus</taxon>
    </lineage>
</organism>
<keyword evidence="2 5" id="KW-0812">Transmembrane</keyword>
<feature type="transmembrane region" description="Helical" evidence="5">
    <location>
        <begin position="277"/>
        <end position="296"/>
    </location>
</feature>
<feature type="transmembrane region" description="Helical" evidence="5">
    <location>
        <begin position="167"/>
        <end position="186"/>
    </location>
</feature>
<dbReference type="EMBL" id="JANQBD010000009">
    <property type="protein sequence ID" value="MCR8632409.1"/>
    <property type="molecule type" value="Genomic_DNA"/>
</dbReference>
<feature type="transmembrane region" description="Helical" evidence="5">
    <location>
        <begin position="138"/>
        <end position="155"/>
    </location>
</feature>